<keyword evidence="1" id="KW-0285">Flavoprotein</keyword>
<dbReference type="SUPFAM" id="SSF51395">
    <property type="entry name" value="FMN-linked oxidoreductases"/>
    <property type="match status" value="1"/>
</dbReference>
<organism evidence="4 5">
    <name type="scientific">Carpediemonas membranifera</name>
    <dbReference type="NCBI Taxonomy" id="201153"/>
    <lineage>
        <taxon>Eukaryota</taxon>
        <taxon>Metamonada</taxon>
        <taxon>Carpediemonas-like organisms</taxon>
        <taxon>Carpediemonas</taxon>
    </lineage>
</organism>
<dbReference type="EMBL" id="JAHDYR010000025">
    <property type="protein sequence ID" value="KAG9393422.1"/>
    <property type="molecule type" value="Genomic_DNA"/>
</dbReference>
<evidence type="ECO:0000313" key="4">
    <source>
        <dbReference type="EMBL" id="KAG9393422.1"/>
    </source>
</evidence>
<evidence type="ECO:0000313" key="5">
    <source>
        <dbReference type="Proteomes" id="UP000717585"/>
    </source>
</evidence>
<dbReference type="InterPro" id="IPR013785">
    <property type="entry name" value="Aldolase_TIM"/>
</dbReference>
<name>A0A8J6B5R4_9EUKA</name>
<proteinExistence type="predicted"/>
<dbReference type="Pfam" id="PF00724">
    <property type="entry name" value="Oxidored_FMN"/>
    <property type="match status" value="1"/>
</dbReference>
<dbReference type="Proteomes" id="UP000717585">
    <property type="component" value="Unassembled WGS sequence"/>
</dbReference>
<protein>
    <submittedName>
        <fullName evidence="4">NADH:flavin oxidoreductase/NADH oxidase family protein</fullName>
    </submittedName>
</protein>
<evidence type="ECO:0000256" key="2">
    <source>
        <dbReference type="ARBA" id="ARBA00023002"/>
    </source>
</evidence>
<gene>
    <name evidence="4" type="ORF">J8273_3558</name>
</gene>
<dbReference type="CDD" id="cd02803">
    <property type="entry name" value="OYE_like_FMN_family"/>
    <property type="match status" value="1"/>
</dbReference>
<dbReference type="InterPro" id="IPR051799">
    <property type="entry name" value="NADH_flavin_oxidoreductase"/>
</dbReference>
<dbReference type="GO" id="GO:0016491">
    <property type="term" value="F:oxidoreductase activity"/>
    <property type="evidence" value="ECO:0007669"/>
    <property type="project" value="UniProtKB-KW"/>
</dbReference>
<dbReference type="AlphaFoldDB" id="A0A8J6B5R4"/>
<evidence type="ECO:0000256" key="1">
    <source>
        <dbReference type="ARBA" id="ARBA00022630"/>
    </source>
</evidence>
<sequence length="383" mass="41914">MSYKAQPTTCFTGIEYNQNLLALNRWVRSATWEGLAEPNGNVSEEMVKYYADLAKGGVGMIITTCMFFDEERNGVTGFNQAGLATDEMVATHKALVDACHAEETPVVAQINHSGAAAPPFPNLVRQVFSETVPPMEMPHNVMTIEEIEAIEDGFVQAAIRCKEIAGYDGVQIHAAHGYLVNQSLSDLTNNRTDKYGEDRTLFLCNIACKIRAAVGPDYPVLMKLNGDDCLHEGELQIEAKGHTIAQSVEIIKKLVDVVDTVEVSGGSQIAGPKAMPIRKGNHYKVENQGYFKEYAKAVKQAVGDKMRVISVGGIRSVAGANQLIEGGFCDAVSMSRPFIAQPDVVNQMFADEGLKIKCNSCFKCMPYSFQNKVSIRCVKDLKE</sequence>
<feature type="domain" description="NADH:flavin oxidoreductase/NADH oxidase N-terminal" evidence="3">
    <location>
        <begin position="24"/>
        <end position="347"/>
    </location>
</feature>
<evidence type="ECO:0000259" key="3">
    <source>
        <dbReference type="Pfam" id="PF00724"/>
    </source>
</evidence>
<dbReference type="PANTHER" id="PTHR43656:SF2">
    <property type="entry name" value="BINDING OXIDOREDUCTASE, PUTATIVE (AFU_ORTHOLOGUE AFUA_2G08260)-RELATED"/>
    <property type="match status" value="1"/>
</dbReference>
<accession>A0A8J6B5R4</accession>
<keyword evidence="5" id="KW-1185">Reference proteome</keyword>
<dbReference type="GO" id="GO:0010181">
    <property type="term" value="F:FMN binding"/>
    <property type="evidence" value="ECO:0007669"/>
    <property type="project" value="InterPro"/>
</dbReference>
<comment type="caution">
    <text evidence="4">The sequence shown here is derived from an EMBL/GenBank/DDBJ whole genome shotgun (WGS) entry which is preliminary data.</text>
</comment>
<keyword evidence="2" id="KW-0560">Oxidoreductase</keyword>
<reference evidence="4" key="1">
    <citation type="submission" date="2021-05" db="EMBL/GenBank/DDBJ databases">
        <title>A free-living protist that lacks canonical eukaryotic 1 DNA replication and segregation systems.</title>
        <authorList>
            <person name="Salas-Leiva D.E."/>
            <person name="Tromer E.C."/>
            <person name="Curtis B.A."/>
            <person name="Jerlstrom-Hultqvist J."/>
            <person name="Kolisko M."/>
            <person name="Yi Z."/>
            <person name="Salas-Leiva J.S."/>
            <person name="Gallot-Lavallee L."/>
            <person name="Kops G.J.P.L."/>
            <person name="Archibald J.M."/>
            <person name="Simpson A.G.B."/>
            <person name="Roger A.J."/>
        </authorList>
    </citation>
    <scope>NUCLEOTIDE SEQUENCE</scope>
    <source>
        <strain evidence="4">BICM</strain>
    </source>
</reference>
<dbReference type="PANTHER" id="PTHR43656">
    <property type="entry name" value="BINDING OXIDOREDUCTASE, PUTATIVE (AFU_ORTHOLOGUE AFUA_2G08260)-RELATED"/>
    <property type="match status" value="1"/>
</dbReference>
<dbReference type="OrthoDB" id="1663137at2759"/>
<dbReference type="Gene3D" id="3.20.20.70">
    <property type="entry name" value="Aldolase class I"/>
    <property type="match status" value="1"/>
</dbReference>
<dbReference type="InterPro" id="IPR001155">
    <property type="entry name" value="OxRdtase_FMN_N"/>
</dbReference>